<dbReference type="InterPro" id="IPR018321">
    <property type="entry name" value="Glucosamine6P_isomerase_CS"/>
</dbReference>
<gene>
    <name evidence="8" type="ORF">CYY_006953</name>
</gene>
<evidence type="ECO:0000256" key="5">
    <source>
        <dbReference type="ARBA" id="ARBA00049961"/>
    </source>
</evidence>
<dbReference type="GO" id="GO:0042802">
    <property type="term" value="F:identical protein binding"/>
    <property type="evidence" value="ECO:0007669"/>
    <property type="project" value="TreeGrafter"/>
</dbReference>
<dbReference type="SUPFAM" id="SSF100950">
    <property type="entry name" value="NagB/RpiA/CoA transferase-like"/>
    <property type="match status" value="1"/>
</dbReference>
<dbReference type="AlphaFoldDB" id="A0A8J4V5B0"/>
<sequence length="265" mass="30081">MRLIIKDNSVQVGEYVSQLIKKRILDYLKQRKDNRPFVLGLPTGSSPLPVYKRLVEMHKAGEISFQDVVTFNMDEYVGLDRDHSFSYHYFMWTNFFNHIDIKKENVHILNGMAGDHVQECADYEAKIKSFGGIDLFLGGMGVDGHIAFNEPCSSLQSRTRIKTLTKDTIIVNSRFFENISQVPTQALTVGVGTIMDSKEVVLIVTGHSKAMALYKTIEEGVSHIWTASAIQMHQKAMIVCDEDATDELKVKTVKYFKEVESNLTY</sequence>
<organism evidence="8 9">
    <name type="scientific">Polysphondylium violaceum</name>
    <dbReference type="NCBI Taxonomy" id="133409"/>
    <lineage>
        <taxon>Eukaryota</taxon>
        <taxon>Amoebozoa</taxon>
        <taxon>Evosea</taxon>
        <taxon>Eumycetozoa</taxon>
        <taxon>Dictyostelia</taxon>
        <taxon>Dictyosteliales</taxon>
        <taxon>Dictyosteliaceae</taxon>
        <taxon>Polysphondylium</taxon>
    </lineage>
</organism>
<reference evidence="8" key="1">
    <citation type="submission" date="2020-01" db="EMBL/GenBank/DDBJ databases">
        <title>Development of genomics and gene disruption for Polysphondylium violaceum indicates a role for the polyketide synthase stlB in stalk morphogenesis.</title>
        <authorList>
            <person name="Narita B."/>
            <person name="Kawabe Y."/>
            <person name="Kin K."/>
            <person name="Saito T."/>
            <person name="Gibbs R."/>
            <person name="Kuspa A."/>
            <person name="Muzny D."/>
            <person name="Queller D."/>
            <person name="Richards S."/>
            <person name="Strassman J."/>
            <person name="Sucgang R."/>
            <person name="Worley K."/>
            <person name="Schaap P."/>
        </authorList>
    </citation>
    <scope>NUCLEOTIDE SEQUENCE</scope>
    <source>
        <strain evidence="8">QSvi11</strain>
    </source>
</reference>
<evidence type="ECO:0000256" key="6">
    <source>
        <dbReference type="RuleBase" id="RU361197"/>
    </source>
</evidence>
<dbReference type="Proteomes" id="UP000695562">
    <property type="component" value="Unassembled WGS sequence"/>
</dbReference>
<dbReference type="InterPro" id="IPR004547">
    <property type="entry name" value="Glucosamine6P_isomerase"/>
</dbReference>
<dbReference type="GO" id="GO:0004342">
    <property type="term" value="F:glucosamine-6-phosphate deaminase activity"/>
    <property type="evidence" value="ECO:0007669"/>
    <property type="project" value="UniProtKB-UniRule"/>
</dbReference>
<dbReference type="PANTHER" id="PTHR11280:SF5">
    <property type="entry name" value="GLUCOSAMINE-6-PHOSPHATE ISOMERASE"/>
    <property type="match status" value="1"/>
</dbReference>
<evidence type="ECO:0000259" key="7">
    <source>
        <dbReference type="Pfam" id="PF01182"/>
    </source>
</evidence>
<keyword evidence="3 6" id="KW-0378">Hydrolase</keyword>
<dbReference type="FunFam" id="3.40.50.1360:FF:000002">
    <property type="entry name" value="Glucosamine-6-phosphate deaminase"/>
    <property type="match status" value="1"/>
</dbReference>
<proteinExistence type="inferred from homology"/>
<protein>
    <recommendedName>
        <fullName evidence="6">Glucosamine-6-phosphate isomerase</fullName>
        <ecNumber evidence="6">3.5.99.6</ecNumber>
    </recommendedName>
    <alternativeName>
        <fullName evidence="6">Glucosamine-6-phosphate isomerase</fullName>
    </alternativeName>
</protein>
<dbReference type="HAMAP" id="MF_01241">
    <property type="entry name" value="GlcN6P_deamin"/>
    <property type="match status" value="1"/>
</dbReference>
<evidence type="ECO:0000313" key="8">
    <source>
        <dbReference type="EMBL" id="KAF2071729.1"/>
    </source>
</evidence>
<comment type="caution">
    <text evidence="8">The sequence shown here is derived from an EMBL/GenBank/DDBJ whole genome shotgun (WGS) entry which is preliminary data.</text>
</comment>
<dbReference type="PROSITE" id="PS01161">
    <property type="entry name" value="GLC_GALNAC_ISOMERASE"/>
    <property type="match status" value="1"/>
</dbReference>
<evidence type="ECO:0000313" key="9">
    <source>
        <dbReference type="Proteomes" id="UP000695562"/>
    </source>
</evidence>
<dbReference type="GO" id="GO:0005975">
    <property type="term" value="P:carbohydrate metabolic process"/>
    <property type="evidence" value="ECO:0007669"/>
    <property type="project" value="InterPro"/>
</dbReference>
<evidence type="ECO:0000256" key="3">
    <source>
        <dbReference type="ARBA" id="ARBA00022801"/>
    </source>
</evidence>
<dbReference type="Pfam" id="PF01182">
    <property type="entry name" value="Glucosamine_iso"/>
    <property type="match status" value="1"/>
</dbReference>
<dbReference type="GO" id="GO:0019262">
    <property type="term" value="P:N-acetylneuraminate catabolic process"/>
    <property type="evidence" value="ECO:0007669"/>
    <property type="project" value="TreeGrafter"/>
</dbReference>
<comment type="function">
    <text evidence="5">Catalyzes the reversible conversion of alpha-D-glucosamine 6-phosphate (GlcN-6P) into beta-D-fructose 6-phosphate (Fru-6P) and ammonium ion, a regulatory reaction step in de novo uridine diphosphate-N-acetyl-alpha-D-glucosamine (UDP-GlcNAc) biosynthesis via hexosamine pathway.</text>
</comment>
<evidence type="ECO:0000256" key="4">
    <source>
        <dbReference type="ARBA" id="ARBA00023277"/>
    </source>
</evidence>
<evidence type="ECO:0000256" key="1">
    <source>
        <dbReference type="ARBA" id="ARBA00000644"/>
    </source>
</evidence>
<dbReference type="EMBL" id="AJWJ01000344">
    <property type="protein sequence ID" value="KAF2071729.1"/>
    <property type="molecule type" value="Genomic_DNA"/>
</dbReference>
<keyword evidence="4 6" id="KW-0119">Carbohydrate metabolism</keyword>
<accession>A0A8J4V5B0</accession>
<dbReference type="EC" id="3.5.99.6" evidence="6"/>
<comment type="catalytic activity">
    <reaction evidence="1 6">
        <text>alpha-D-glucosamine 6-phosphate + H2O = beta-D-fructose 6-phosphate + NH4(+)</text>
        <dbReference type="Rhea" id="RHEA:12172"/>
        <dbReference type="ChEBI" id="CHEBI:15377"/>
        <dbReference type="ChEBI" id="CHEBI:28938"/>
        <dbReference type="ChEBI" id="CHEBI:57634"/>
        <dbReference type="ChEBI" id="CHEBI:75989"/>
        <dbReference type="EC" id="3.5.99.6"/>
    </reaction>
</comment>
<dbReference type="GO" id="GO:0006043">
    <property type="term" value="P:glucosamine catabolic process"/>
    <property type="evidence" value="ECO:0007669"/>
    <property type="project" value="TreeGrafter"/>
</dbReference>
<dbReference type="GO" id="GO:0005829">
    <property type="term" value="C:cytosol"/>
    <property type="evidence" value="ECO:0007669"/>
    <property type="project" value="UniProtKB-ARBA"/>
</dbReference>
<keyword evidence="9" id="KW-1185">Reference proteome</keyword>
<dbReference type="Gene3D" id="3.40.50.1360">
    <property type="match status" value="1"/>
</dbReference>
<dbReference type="InterPro" id="IPR006148">
    <property type="entry name" value="Glc/Gal-6P_isomerase"/>
</dbReference>
<dbReference type="PANTHER" id="PTHR11280">
    <property type="entry name" value="GLUCOSAMINE-6-PHOSPHATE ISOMERASE"/>
    <property type="match status" value="1"/>
</dbReference>
<dbReference type="NCBIfam" id="TIGR00502">
    <property type="entry name" value="nagB"/>
    <property type="match status" value="1"/>
</dbReference>
<dbReference type="InterPro" id="IPR037171">
    <property type="entry name" value="NagB/RpiA_transferase-like"/>
</dbReference>
<dbReference type="OrthoDB" id="7663298at2759"/>
<dbReference type="GO" id="GO:0006046">
    <property type="term" value="P:N-acetylglucosamine catabolic process"/>
    <property type="evidence" value="ECO:0007669"/>
    <property type="project" value="TreeGrafter"/>
</dbReference>
<dbReference type="CDD" id="cd01399">
    <property type="entry name" value="GlcN6P_deaminase"/>
    <property type="match status" value="1"/>
</dbReference>
<name>A0A8J4V5B0_9MYCE</name>
<comment type="similarity">
    <text evidence="2 6">Belongs to the glucosamine/galactosamine-6-phosphate isomerase family.</text>
</comment>
<feature type="domain" description="Glucosamine/galactosamine-6-phosphate isomerase" evidence="7">
    <location>
        <begin position="20"/>
        <end position="235"/>
    </location>
</feature>
<evidence type="ECO:0000256" key="2">
    <source>
        <dbReference type="ARBA" id="ARBA00005526"/>
    </source>
</evidence>